<proteinExistence type="predicted"/>
<dbReference type="AlphaFoldDB" id="A0AAD5MK51"/>
<dbReference type="Proteomes" id="UP001196413">
    <property type="component" value="Unassembled WGS sequence"/>
</dbReference>
<evidence type="ECO:0000313" key="3">
    <source>
        <dbReference type="Proteomes" id="UP001196413"/>
    </source>
</evidence>
<organism evidence="2 3">
    <name type="scientific">Parelaphostrongylus tenuis</name>
    <name type="common">Meningeal worm</name>
    <dbReference type="NCBI Taxonomy" id="148309"/>
    <lineage>
        <taxon>Eukaryota</taxon>
        <taxon>Metazoa</taxon>
        <taxon>Ecdysozoa</taxon>
        <taxon>Nematoda</taxon>
        <taxon>Chromadorea</taxon>
        <taxon>Rhabditida</taxon>
        <taxon>Rhabditina</taxon>
        <taxon>Rhabditomorpha</taxon>
        <taxon>Strongyloidea</taxon>
        <taxon>Metastrongylidae</taxon>
        <taxon>Parelaphostrongylus</taxon>
    </lineage>
</organism>
<sequence>MSGNNIFTRGLSRISRRRKRQRNLPSMEQGPPPLPTATNDAALLTSVANNP</sequence>
<reference evidence="2" key="1">
    <citation type="submission" date="2021-06" db="EMBL/GenBank/DDBJ databases">
        <title>Parelaphostrongylus tenuis whole genome reference sequence.</title>
        <authorList>
            <person name="Garwood T.J."/>
            <person name="Larsen P.A."/>
            <person name="Fountain-Jones N.M."/>
            <person name="Garbe J.R."/>
            <person name="Macchietto M.G."/>
            <person name="Kania S.A."/>
            <person name="Gerhold R.W."/>
            <person name="Richards J.E."/>
            <person name="Wolf T.M."/>
        </authorList>
    </citation>
    <scope>NUCLEOTIDE SEQUENCE</scope>
    <source>
        <strain evidence="2">MNPRO001-30</strain>
        <tissue evidence="2">Meninges</tissue>
    </source>
</reference>
<evidence type="ECO:0000313" key="2">
    <source>
        <dbReference type="EMBL" id="KAJ1349201.1"/>
    </source>
</evidence>
<name>A0AAD5MK51_PARTN</name>
<dbReference type="EMBL" id="JAHQIW010000623">
    <property type="protein sequence ID" value="KAJ1349201.1"/>
    <property type="molecule type" value="Genomic_DNA"/>
</dbReference>
<accession>A0AAD5MK51</accession>
<comment type="caution">
    <text evidence="2">The sequence shown here is derived from an EMBL/GenBank/DDBJ whole genome shotgun (WGS) entry which is preliminary data.</text>
</comment>
<keyword evidence="3" id="KW-1185">Reference proteome</keyword>
<protein>
    <submittedName>
        <fullName evidence="2">Uncharacterized protein</fullName>
    </submittedName>
</protein>
<feature type="region of interest" description="Disordered" evidence="1">
    <location>
        <begin position="1"/>
        <end position="51"/>
    </location>
</feature>
<evidence type="ECO:0000256" key="1">
    <source>
        <dbReference type="SAM" id="MobiDB-lite"/>
    </source>
</evidence>
<gene>
    <name evidence="2" type="ORF">KIN20_004671</name>
</gene>